<dbReference type="InterPro" id="IPR004443">
    <property type="entry name" value="YjeF_N_dom"/>
</dbReference>
<dbReference type="Pfam" id="PF03853">
    <property type="entry name" value="YjeF_N"/>
    <property type="match status" value="1"/>
</dbReference>
<evidence type="ECO:0000256" key="9">
    <source>
        <dbReference type="ARBA" id="ARBA00022958"/>
    </source>
</evidence>
<dbReference type="RefSeq" id="WP_377177358.1">
    <property type="nucleotide sequence ID" value="NZ_JBHUJB010000011.1"/>
</dbReference>
<evidence type="ECO:0000256" key="1">
    <source>
        <dbReference type="ARBA" id="ARBA00000013"/>
    </source>
</evidence>
<evidence type="ECO:0000256" key="14">
    <source>
        <dbReference type="ARBA" id="ARBA00025153"/>
    </source>
</evidence>
<feature type="binding site" evidence="17">
    <location>
        <position position="427"/>
    </location>
    <ligand>
        <name>AMP</name>
        <dbReference type="ChEBI" id="CHEBI:456215"/>
    </ligand>
</feature>
<evidence type="ECO:0000256" key="18">
    <source>
        <dbReference type="PIRNR" id="PIRNR017184"/>
    </source>
</evidence>
<comment type="similarity">
    <text evidence="3 18">In the N-terminal section; belongs to the NnrE/AIBP family.</text>
</comment>
<comment type="function">
    <text evidence="14 18">Bifunctional enzyme that catalyzes the epimerization of the S- and R-forms of NAD(P)HX and the dehydration of the S-form of NAD(P)HX at the expense of ADP, which is converted to AMP. This allows the repair of both epimers of NAD(P)HX, a damaged form of NAD(P)H that is a result of enzymatic or heat-dependent hydration.</text>
</comment>
<comment type="catalytic activity">
    <reaction evidence="1 18">
        <text>(6R)-NADHX = (6S)-NADHX</text>
        <dbReference type="Rhea" id="RHEA:32215"/>
        <dbReference type="ChEBI" id="CHEBI:64074"/>
        <dbReference type="ChEBI" id="CHEBI:64075"/>
        <dbReference type="EC" id="5.1.99.6"/>
    </reaction>
</comment>
<feature type="binding site" evidence="17">
    <location>
        <begin position="398"/>
        <end position="402"/>
    </location>
    <ligand>
        <name>AMP</name>
        <dbReference type="ChEBI" id="CHEBI:456215"/>
    </ligand>
</feature>
<evidence type="ECO:0000256" key="11">
    <source>
        <dbReference type="ARBA" id="ARBA00023235"/>
    </source>
</evidence>
<feature type="binding site" evidence="17">
    <location>
        <position position="366"/>
    </location>
    <ligand>
        <name>(6S)-NADPHX</name>
        <dbReference type="ChEBI" id="CHEBI:64076"/>
    </ligand>
</feature>
<protein>
    <recommendedName>
        <fullName evidence="17">ADP-dependent (S)-NAD(P)H-hydrate dehydratase</fullName>
        <ecNumber evidence="17">4.2.1.136</ecNumber>
    </recommendedName>
    <alternativeName>
        <fullName evidence="17">ADP-dependent NAD(P)HX dehydratase</fullName>
    </alternativeName>
</protein>
<dbReference type="PROSITE" id="PS51383">
    <property type="entry name" value="YJEF_C_3"/>
    <property type="match status" value="1"/>
</dbReference>
<keyword evidence="7 17" id="KW-0067">ATP-binding</keyword>
<keyword evidence="11 18" id="KW-0413">Isomerase</keyword>
<dbReference type="SUPFAM" id="SSF64153">
    <property type="entry name" value="YjeF N-terminal domain-like"/>
    <property type="match status" value="1"/>
</dbReference>
<comment type="caution">
    <text evidence="21">The sequence shown here is derived from an EMBL/GenBank/DDBJ whole genome shotgun (WGS) entry which is preliminary data.</text>
</comment>
<proteinExistence type="inferred from homology"/>
<keyword evidence="12 17" id="KW-0456">Lyase</keyword>
<evidence type="ECO:0000256" key="8">
    <source>
        <dbReference type="ARBA" id="ARBA00022857"/>
    </source>
</evidence>
<evidence type="ECO:0000256" key="15">
    <source>
        <dbReference type="ARBA" id="ARBA00048238"/>
    </source>
</evidence>
<evidence type="ECO:0000256" key="6">
    <source>
        <dbReference type="ARBA" id="ARBA00022741"/>
    </source>
</evidence>
<feature type="binding site" evidence="17">
    <location>
        <position position="428"/>
    </location>
    <ligand>
        <name>(6S)-NADPHX</name>
        <dbReference type="ChEBI" id="CHEBI:64076"/>
    </ligand>
</feature>
<sequence>MQSVSCQIMREIENSAFALGHSPESLMRQAGKRMAETLLRYYPCSRHAIAYLGKGHNAGDALVILMHLAQAGWRVELRLSTPLDQLAPLTGKMYDELRVSPLDAPPAVTNSTLLLDALLGIGAEGPLRPPLSDAAAEMNTLRQSFGCSTIAIDTPSGINADTGECYANSVLADHTLSIGFPKSGILTENALPQVGAISHITLDALTDQAPTTSPDNALSLITHQSLTRIKRPFDTHKGQAGRVGIWAGSAGMLGAAALCASAALKAGAGLVTLHLPSSLYPSITPLLPPEIMVALDTSPDSLLNKNYDAIVIGPGIGKPEPELEDALMDLISQTQIPMVIDADMLNVIARSQLLYNISKTAILTPHPGEMQRLMPTTTSREATAKLFSERYPCTLLYKGARTLVANADSPIFANSTGSPAMATAGQGDVLAGLISALCAQNYPPLEAAKTAAWLAGEAAMLALADGSESTETLTASSVISYLHHAFEAIPAKPPQPQSSANQ</sequence>
<dbReference type="Proteomes" id="UP001597389">
    <property type="component" value="Unassembled WGS sequence"/>
</dbReference>
<dbReference type="Gene3D" id="3.40.1190.20">
    <property type="match status" value="1"/>
</dbReference>
<dbReference type="PROSITE" id="PS01050">
    <property type="entry name" value="YJEF_C_2"/>
    <property type="match status" value="1"/>
</dbReference>
<keyword evidence="6 17" id="KW-0547">Nucleotide-binding</keyword>
<feature type="binding site" evidence="17">
    <location>
        <position position="315"/>
    </location>
    <ligand>
        <name>(6S)-NADPHX</name>
        <dbReference type="ChEBI" id="CHEBI:64076"/>
    </ligand>
</feature>
<keyword evidence="9 18" id="KW-0630">Potassium</keyword>
<organism evidence="21 22">
    <name type="scientific">Rubritalea tangerina</name>
    <dbReference type="NCBI Taxonomy" id="430798"/>
    <lineage>
        <taxon>Bacteria</taxon>
        <taxon>Pseudomonadati</taxon>
        <taxon>Verrucomicrobiota</taxon>
        <taxon>Verrucomicrobiia</taxon>
        <taxon>Verrucomicrobiales</taxon>
        <taxon>Rubritaleaceae</taxon>
        <taxon>Rubritalea</taxon>
    </lineage>
</organism>
<dbReference type="PIRSF" id="PIRSF017184">
    <property type="entry name" value="Nnr"/>
    <property type="match status" value="1"/>
</dbReference>
<evidence type="ECO:0000313" key="21">
    <source>
        <dbReference type="EMBL" id="MFD2157653.1"/>
    </source>
</evidence>
<dbReference type="NCBIfam" id="TIGR00196">
    <property type="entry name" value="yjeF_cterm"/>
    <property type="match status" value="1"/>
</dbReference>
<evidence type="ECO:0000256" key="16">
    <source>
        <dbReference type="ARBA" id="ARBA00049209"/>
    </source>
</evidence>
<evidence type="ECO:0000313" key="22">
    <source>
        <dbReference type="Proteomes" id="UP001597389"/>
    </source>
</evidence>
<evidence type="ECO:0000256" key="12">
    <source>
        <dbReference type="ARBA" id="ARBA00023239"/>
    </source>
</evidence>
<dbReference type="EC" id="4.2.1.136" evidence="17"/>
<evidence type="ECO:0000256" key="17">
    <source>
        <dbReference type="HAMAP-Rule" id="MF_01965"/>
    </source>
</evidence>
<feature type="domain" description="YjeF C-terminal" evidence="19">
    <location>
        <begin position="220"/>
        <end position="489"/>
    </location>
</feature>
<reference evidence="22" key="1">
    <citation type="journal article" date="2019" name="Int. J. Syst. Evol. Microbiol.">
        <title>The Global Catalogue of Microorganisms (GCM) 10K type strain sequencing project: providing services to taxonomists for standard genome sequencing and annotation.</title>
        <authorList>
            <consortium name="The Broad Institute Genomics Platform"/>
            <consortium name="The Broad Institute Genome Sequencing Center for Infectious Disease"/>
            <person name="Wu L."/>
            <person name="Ma J."/>
        </authorList>
    </citation>
    <scope>NUCLEOTIDE SEQUENCE [LARGE SCALE GENOMIC DNA]</scope>
    <source>
        <strain evidence="22">CCUG 57942</strain>
    </source>
</reference>
<dbReference type="PANTHER" id="PTHR12592">
    <property type="entry name" value="ATP-DEPENDENT (S)-NAD(P)H-HYDRATE DEHYDRATASE FAMILY MEMBER"/>
    <property type="match status" value="1"/>
</dbReference>
<comment type="cofactor">
    <cofactor evidence="17">
        <name>Mg(2+)</name>
        <dbReference type="ChEBI" id="CHEBI:18420"/>
    </cofactor>
</comment>
<comment type="catalytic activity">
    <reaction evidence="15 17 18">
        <text>(6S)-NADHX + ADP = AMP + phosphate + NADH + H(+)</text>
        <dbReference type="Rhea" id="RHEA:32223"/>
        <dbReference type="ChEBI" id="CHEBI:15378"/>
        <dbReference type="ChEBI" id="CHEBI:43474"/>
        <dbReference type="ChEBI" id="CHEBI:57945"/>
        <dbReference type="ChEBI" id="CHEBI:64074"/>
        <dbReference type="ChEBI" id="CHEBI:456215"/>
        <dbReference type="ChEBI" id="CHEBI:456216"/>
        <dbReference type="EC" id="4.2.1.136"/>
    </reaction>
</comment>
<keyword evidence="10 17" id="KW-0520">NAD</keyword>
<evidence type="ECO:0000256" key="4">
    <source>
        <dbReference type="ARBA" id="ARBA00009524"/>
    </source>
</evidence>
<feature type="domain" description="YjeF N-terminal" evidence="20">
    <location>
        <begin position="9"/>
        <end position="210"/>
    </location>
</feature>
<comment type="catalytic activity">
    <reaction evidence="16 17 18">
        <text>(6S)-NADPHX + ADP = AMP + phosphate + NADPH + H(+)</text>
        <dbReference type="Rhea" id="RHEA:32235"/>
        <dbReference type="ChEBI" id="CHEBI:15378"/>
        <dbReference type="ChEBI" id="CHEBI:43474"/>
        <dbReference type="ChEBI" id="CHEBI:57783"/>
        <dbReference type="ChEBI" id="CHEBI:64076"/>
        <dbReference type="ChEBI" id="CHEBI:456215"/>
        <dbReference type="ChEBI" id="CHEBI:456216"/>
        <dbReference type="EC" id="4.2.1.136"/>
    </reaction>
</comment>
<dbReference type="Pfam" id="PF01256">
    <property type="entry name" value="Carb_kinase"/>
    <property type="match status" value="1"/>
</dbReference>
<dbReference type="PANTHER" id="PTHR12592:SF0">
    <property type="entry name" value="ATP-DEPENDENT (S)-NAD(P)H-HYDRATE DEHYDRATASE"/>
    <property type="match status" value="1"/>
</dbReference>
<evidence type="ECO:0000259" key="19">
    <source>
        <dbReference type="PROSITE" id="PS51383"/>
    </source>
</evidence>
<evidence type="ECO:0000256" key="5">
    <source>
        <dbReference type="ARBA" id="ARBA00022723"/>
    </source>
</evidence>
<dbReference type="Gene3D" id="3.40.50.10260">
    <property type="entry name" value="YjeF N-terminal domain"/>
    <property type="match status" value="1"/>
</dbReference>
<dbReference type="InterPro" id="IPR036652">
    <property type="entry name" value="YjeF_N_dom_sf"/>
</dbReference>
<dbReference type="PROSITE" id="PS51385">
    <property type="entry name" value="YJEF_N"/>
    <property type="match status" value="1"/>
</dbReference>
<evidence type="ECO:0000256" key="7">
    <source>
        <dbReference type="ARBA" id="ARBA00022840"/>
    </source>
</evidence>
<keyword evidence="13" id="KW-0511">Multifunctional enzyme</keyword>
<comment type="catalytic activity">
    <reaction evidence="2 18">
        <text>(6R)-NADPHX = (6S)-NADPHX</text>
        <dbReference type="Rhea" id="RHEA:32227"/>
        <dbReference type="ChEBI" id="CHEBI:64076"/>
        <dbReference type="ChEBI" id="CHEBI:64077"/>
        <dbReference type="EC" id="5.1.99.6"/>
    </reaction>
</comment>
<comment type="similarity">
    <text evidence="17">Belongs to the NnrD/CARKD family.</text>
</comment>
<dbReference type="InterPro" id="IPR029056">
    <property type="entry name" value="Ribokinase-like"/>
</dbReference>
<dbReference type="InterPro" id="IPR017953">
    <property type="entry name" value="Carbohydrate_kinase_pred_CS"/>
</dbReference>
<dbReference type="NCBIfam" id="TIGR00197">
    <property type="entry name" value="yjeF_nterm"/>
    <property type="match status" value="1"/>
</dbReference>
<accession>A0ABW4Z6T4</accession>
<gene>
    <name evidence="17" type="primary">nnrD</name>
    <name evidence="21" type="ORF">ACFSW8_01945</name>
</gene>
<comment type="function">
    <text evidence="17">Catalyzes the dehydration of the S-form of NAD(P)HX at the expense of ADP, which is converted to AMP. Together with NAD(P)HX epimerase, which catalyzes the epimerization of the S- and R-forms, the enzyme allows the repair of both epimers of NAD(P)HX, a damaged form of NAD(P)H that is a result of enzymatic or heat-dependent hydration.</text>
</comment>
<evidence type="ECO:0000259" key="20">
    <source>
        <dbReference type="PROSITE" id="PS51385"/>
    </source>
</evidence>
<keyword evidence="22" id="KW-1185">Reference proteome</keyword>
<dbReference type="InterPro" id="IPR030677">
    <property type="entry name" value="Nnr"/>
</dbReference>
<dbReference type="HAMAP" id="MF_01965">
    <property type="entry name" value="NADHX_dehydratase"/>
    <property type="match status" value="1"/>
</dbReference>
<evidence type="ECO:0000256" key="13">
    <source>
        <dbReference type="ARBA" id="ARBA00023268"/>
    </source>
</evidence>
<keyword evidence="8 17" id="KW-0521">NADP</keyword>
<dbReference type="InterPro" id="IPR000631">
    <property type="entry name" value="CARKD"/>
</dbReference>
<evidence type="ECO:0000256" key="2">
    <source>
        <dbReference type="ARBA" id="ARBA00000909"/>
    </source>
</evidence>
<dbReference type="CDD" id="cd01171">
    <property type="entry name" value="YXKO-related"/>
    <property type="match status" value="1"/>
</dbReference>
<evidence type="ECO:0000256" key="3">
    <source>
        <dbReference type="ARBA" id="ARBA00006001"/>
    </source>
</evidence>
<name>A0ABW4Z6T4_9BACT</name>
<evidence type="ECO:0000256" key="10">
    <source>
        <dbReference type="ARBA" id="ARBA00023027"/>
    </source>
</evidence>
<comment type="similarity">
    <text evidence="4 18">In the C-terminal section; belongs to the NnrD/CARKD family.</text>
</comment>
<comment type="subunit">
    <text evidence="17">Homotetramer.</text>
</comment>
<comment type="cofactor">
    <cofactor evidence="18">
        <name>K(+)</name>
        <dbReference type="ChEBI" id="CHEBI:29103"/>
    </cofactor>
    <text evidence="18">Binds 1 potassium ion per subunit.</text>
</comment>
<feature type="binding site" evidence="17">
    <location>
        <position position="255"/>
    </location>
    <ligand>
        <name>(6S)-NADPHX</name>
        <dbReference type="ChEBI" id="CHEBI:64076"/>
    </ligand>
</feature>
<keyword evidence="5 18" id="KW-0479">Metal-binding</keyword>
<dbReference type="SUPFAM" id="SSF53613">
    <property type="entry name" value="Ribokinase-like"/>
    <property type="match status" value="1"/>
</dbReference>
<dbReference type="EMBL" id="JBHUJB010000011">
    <property type="protein sequence ID" value="MFD2157653.1"/>
    <property type="molecule type" value="Genomic_DNA"/>
</dbReference>